<organism evidence="2 3">
    <name type="scientific">Maribellus luteus</name>
    <dbReference type="NCBI Taxonomy" id="2305463"/>
    <lineage>
        <taxon>Bacteria</taxon>
        <taxon>Pseudomonadati</taxon>
        <taxon>Bacteroidota</taxon>
        <taxon>Bacteroidia</taxon>
        <taxon>Marinilabiliales</taxon>
        <taxon>Prolixibacteraceae</taxon>
        <taxon>Maribellus</taxon>
    </lineage>
</organism>
<protein>
    <recommendedName>
        <fullName evidence="1">Anhydro-N-acetylmuramic acid kinase</fullName>
        <ecNumber evidence="1">2.7.1.170</ecNumber>
    </recommendedName>
    <alternativeName>
        <fullName evidence="1">AnhMurNAc kinase</fullName>
    </alternativeName>
</protein>
<accession>A0A399SSQ9</accession>
<dbReference type="HAMAP" id="MF_01270">
    <property type="entry name" value="AnhMurNAc_kinase"/>
    <property type="match status" value="1"/>
</dbReference>
<dbReference type="GO" id="GO:0006040">
    <property type="term" value="P:amino sugar metabolic process"/>
    <property type="evidence" value="ECO:0007669"/>
    <property type="project" value="InterPro"/>
</dbReference>
<keyword evidence="1" id="KW-0547">Nucleotide-binding</keyword>
<dbReference type="CDD" id="cd24050">
    <property type="entry name" value="ASKHA_NBD_ANMK"/>
    <property type="match status" value="1"/>
</dbReference>
<dbReference type="GO" id="GO:0016773">
    <property type="term" value="F:phosphotransferase activity, alcohol group as acceptor"/>
    <property type="evidence" value="ECO:0007669"/>
    <property type="project" value="UniProtKB-UniRule"/>
</dbReference>
<dbReference type="GO" id="GO:0009254">
    <property type="term" value="P:peptidoglycan turnover"/>
    <property type="evidence" value="ECO:0007669"/>
    <property type="project" value="UniProtKB-UniRule"/>
</dbReference>
<keyword evidence="1 2" id="KW-0418">Kinase</keyword>
<dbReference type="GO" id="GO:0005524">
    <property type="term" value="F:ATP binding"/>
    <property type="evidence" value="ECO:0007669"/>
    <property type="project" value="UniProtKB-UniRule"/>
</dbReference>
<dbReference type="NCBIfam" id="NF007139">
    <property type="entry name" value="PRK09585.1-3"/>
    <property type="match status" value="1"/>
</dbReference>
<comment type="similarity">
    <text evidence="1">Belongs to the anhydro-N-acetylmuramic acid kinase family.</text>
</comment>
<comment type="caution">
    <text evidence="2">The sequence shown here is derived from an EMBL/GenBank/DDBJ whole genome shotgun (WGS) entry which is preliminary data.</text>
</comment>
<comment type="function">
    <text evidence="1">Catalyzes the specific phosphorylation of 1,6-anhydro-N-acetylmuramic acid (anhMurNAc) with the simultaneous cleavage of the 1,6-anhydro ring, generating MurNAc-6-P. Is required for the utilization of anhMurNAc either imported from the medium or derived from its own cell wall murein, and thus plays a role in cell wall recycling.</text>
</comment>
<evidence type="ECO:0000313" key="2">
    <source>
        <dbReference type="EMBL" id="RIJ46348.1"/>
    </source>
</evidence>
<name>A0A399SSQ9_9BACT</name>
<keyword evidence="3" id="KW-1185">Reference proteome</keyword>
<dbReference type="OrthoDB" id="9763949at2"/>
<comment type="catalytic activity">
    <reaction evidence="1">
        <text>1,6-anhydro-N-acetyl-beta-muramate + ATP + H2O = N-acetyl-D-muramate 6-phosphate + ADP + H(+)</text>
        <dbReference type="Rhea" id="RHEA:24952"/>
        <dbReference type="ChEBI" id="CHEBI:15377"/>
        <dbReference type="ChEBI" id="CHEBI:15378"/>
        <dbReference type="ChEBI" id="CHEBI:30616"/>
        <dbReference type="ChEBI" id="CHEBI:58690"/>
        <dbReference type="ChEBI" id="CHEBI:58722"/>
        <dbReference type="ChEBI" id="CHEBI:456216"/>
        <dbReference type="EC" id="2.7.1.170"/>
    </reaction>
</comment>
<dbReference type="PANTHER" id="PTHR30605">
    <property type="entry name" value="ANHYDRO-N-ACETYLMURAMIC ACID KINASE"/>
    <property type="match status" value="1"/>
</dbReference>
<dbReference type="NCBIfam" id="NF007148">
    <property type="entry name" value="PRK09585.3-2"/>
    <property type="match status" value="1"/>
</dbReference>
<feature type="binding site" evidence="1">
    <location>
        <begin position="10"/>
        <end position="17"/>
    </location>
    <ligand>
        <name>ATP</name>
        <dbReference type="ChEBI" id="CHEBI:30616"/>
    </ligand>
</feature>
<keyword evidence="1 2" id="KW-0808">Transferase</keyword>
<dbReference type="SUPFAM" id="SSF53067">
    <property type="entry name" value="Actin-like ATPase domain"/>
    <property type="match status" value="1"/>
</dbReference>
<dbReference type="GO" id="GO:0097175">
    <property type="term" value="P:1,6-anhydro-N-acetyl-beta-muramic acid catabolic process"/>
    <property type="evidence" value="ECO:0007669"/>
    <property type="project" value="UniProtKB-UniRule"/>
</dbReference>
<evidence type="ECO:0000256" key="1">
    <source>
        <dbReference type="HAMAP-Rule" id="MF_01270"/>
    </source>
</evidence>
<keyword evidence="1" id="KW-0119">Carbohydrate metabolism</keyword>
<reference evidence="2 3" key="1">
    <citation type="submission" date="2018-08" db="EMBL/GenBank/DDBJ databases">
        <title>Pallidiluteibacterium maritimus gen. nov., sp. nov., isolated from coastal sediment.</title>
        <authorList>
            <person name="Zhou L.Y."/>
        </authorList>
    </citation>
    <scope>NUCLEOTIDE SEQUENCE [LARGE SCALE GENOMIC DNA]</scope>
    <source>
        <strain evidence="2 3">XSD2</strain>
    </source>
</reference>
<evidence type="ECO:0000313" key="3">
    <source>
        <dbReference type="Proteomes" id="UP000265926"/>
    </source>
</evidence>
<dbReference type="InterPro" id="IPR043129">
    <property type="entry name" value="ATPase_NBD"/>
</dbReference>
<dbReference type="RefSeq" id="WP_119439622.1">
    <property type="nucleotide sequence ID" value="NZ_QWGR01000015.1"/>
</dbReference>
<gene>
    <name evidence="1" type="primary">anmK</name>
    <name evidence="2" type="ORF">D1614_19295</name>
</gene>
<comment type="pathway">
    <text evidence="1">Amino-sugar metabolism; 1,6-anhydro-N-acetylmuramate degradation.</text>
</comment>
<dbReference type="Proteomes" id="UP000265926">
    <property type="component" value="Unassembled WGS sequence"/>
</dbReference>
<dbReference type="PANTHER" id="PTHR30605:SF0">
    <property type="entry name" value="ANHYDRO-N-ACETYLMURAMIC ACID KINASE"/>
    <property type="match status" value="1"/>
</dbReference>
<comment type="pathway">
    <text evidence="1">Cell wall biogenesis; peptidoglycan recycling.</text>
</comment>
<proteinExistence type="inferred from homology"/>
<dbReference type="Gene3D" id="3.30.420.40">
    <property type="match status" value="2"/>
</dbReference>
<dbReference type="GO" id="GO:0016301">
    <property type="term" value="F:kinase activity"/>
    <property type="evidence" value="ECO:0007669"/>
    <property type="project" value="UniProtKB-KW"/>
</dbReference>
<dbReference type="AlphaFoldDB" id="A0A399SSQ9"/>
<sequence length="370" mass="40836">MEQYIGIMSGTSMDGIDAVLVGFEDNKILHVQMHSQSFPEKLKTRLIELIDSYRAEIHVLGEIDHELALCYADAVKQLLQKSNTDSSKIAAIGCHGQTVFHSPTTQFPFTMQLGDGNVIAAQTGIRAVVDFRRMDMAFGGQGAPLVPAFHQAYLNSKREKRVILNLGGIANITVLADDDNSVLGFDTGPANCLMDAWILHCLDRKFDKDGEWAASGTVIPELLDEMLADDYFKQPAPKSTGRELFNLDWLNKHLQKISSYRKEDVQATLLELSAVSVAQSVKKYGPETEATYVCGGGAFNKILMERLAFHLPGARVANTEELGIQSQQMEAVAFAWLAMRRIKNEPGNLPTVTGARKKVLLGTIYDPKTF</sequence>
<dbReference type="InterPro" id="IPR005338">
    <property type="entry name" value="Anhydro_N_Ac-Mur_kinase"/>
</dbReference>
<dbReference type="EMBL" id="QWGR01000015">
    <property type="protein sequence ID" value="RIJ46348.1"/>
    <property type="molecule type" value="Genomic_DNA"/>
</dbReference>
<keyword evidence="1" id="KW-0067">ATP-binding</keyword>
<dbReference type="UniPathway" id="UPA00343"/>
<dbReference type="UniPathway" id="UPA00544"/>
<dbReference type="EC" id="2.7.1.170" evidence="1"/>
<dbReference type="Pfam" id="PF03702">
    <property type="entry name" value="AnmK"/>
    <property type="match status" value="1"/>
</dbReference>